<dbReference type="Proteomes" id="UP000712080">
    <property type="component" value="Unassembled WGS sequence"/>
</dbReference>
<feature type="transmembrane region" description="Helical" evidence="1">
    <location>
        <begin position="163"/>
        <end position="183"/>
    </location>
</feature>
<keyword evidence="4" id="KW-1185">Reference proteome</keyword>
<dbReference type="InterPro" id="IPR003675">
    <property type="entry name" value="Rce1/LyrA-like_dom"/>
</dbReference>
<feature type="transmembrane region" description="Helical" evidence="1">
    <location>
        <begin position="138"/>
        <end position="157"/>
    </location>
</feature>
<name>A0A972JHS7_9FLAO</name>
<comment type="caution">
    <text evidence="3">The sequence shown here is derived from an EMBL/GenBank/DDBJ whole genome shotgun (WGS) entry which is preliminary data.</text>
</comment>
<evidence type="ECO:0000256" key="1">
    <source>
        <dbReference type="SAM" id="Phobius"/>
    </source>
</evidence>
<evidence type="ECO:0000313" key="3">
    <source>
        <dbReference type="EMBL" id="NMH29546.1"/>
    </source>
</evidence>
<feature type="transmembrane region" description="Helical" evidence="1">
    <location>
        <begin position="6"/>
        <end position="27"/>
    </location>
</feature>
<organism evidence="3 4">
    <name type="scientific">Flavobacterium silvaticum</name>
    <dbReference type="NCBI Taxonomy" id="1852020"/>
    <lineage>
        <taxon>Bacteria</taxon>
        <taxon>Pseudomonadati</taxon>
        <taxon>Bacteroidota</taxon>
        <taxon>Flavobacteriia</taxon>
        <taxon>Flavobacteriales</taxon>
        <taxon>Flavobacteriaceae</taxon>
        <taxon>Flavobacterium</taxon>
    </lineage>
</organism>
<reference evidence="3" key="1">
    <citation type="submission" date="2020-02" db="EMBL/GenBank/DDBJ databases">
        <title>Flavobacterium sp. genome.</title>
        <authorList>
            <person name="Jung H.S."/>
            <person name="Baek J.H."/>
            <person name="Jeon C.O."/>
        </authorList>
    </citation>
    <scope>NUCLEOTIDE SEQUENCE</scope>
    <source>
        <strain evidence="3">SE-s28</strain>
    </source>
</reference>
<keyword evidence="3" id="KW-0378">Hydrolase</keyword>
<feature type="domain" description="CAAX prenyl protease 2/Lysostaphin resistance protein A-like" evidence="2">
    <location>
        <begin position="109"/>
        <end position="202"/>
    </location>
</feature>
<dbReference type="Pfam" id="PF02517">
    <property type="entry name" value="Rce1-like"/>
    <property type="match status" value="1"/>
</dbReference>
<keyword evidence="1" id="KW-1133">Transmembrane helix</keyword>
<evidence type="ECO:0000259" key="2">
    <source>
        <dbReference type="Pfam" id="PF02517"/>
    </source>
</evidence>
<feature type="transmembrane region" description="Helical" evidence="1">
    <location>
        <begin position="39"/>
        <end position="60"/>
    </location>
</feature>
<gene>
    <name evidence="3" type="ORF">G6047_16015</name>
</gene>
<dbReference type="RefSeq" id="WP_169528632.1">
    <property type="nucleotide sequence ID" value="NZ_JAAMPU010000108.1"/>
</dbReference>
<sequence length="263" mass="30020">MSQAVRILIIVAAFGCYYFLFTYFDVIKASLDSILKLGLLSYIVTYFVVGNPMFLATRAFNPGWNALKSLGLGTDFWKGAGFALLFALPMLLGGYFFFNFKPIENWENLVGKTACAGFFEELYFRGFLFGLLFRNTRLGFMPSVVFAALLFASGHLWQSNDLMESVGIFGVTFMGGVLFAWLFAEWNFNLWLPVFLHAFMNLAWELFAMDETALGGMYANIFRGLTIALAIIFTLRYKKHRHLSLEINRRTLWFRKKAVLVTS</sequence>
<dbReference type="AlphaFoldDB" id="A0A972JHS7"/>
<dbReference type="GO" id="GO:0008237">
    <property type="term" value="F:metallopeptidase activity"/>
    <property type="evidence" value="ECO:0007669"/>
    <property type="project" value="UniProtKB-KW"/>
</dbReference>
<keyword evidence="1" id="KW-0472">Membrane</keyword>
<dbReference type="GO" id="GO:0004175">
    <property type="term" value="F:endopeptidase activity"/>
    <property type="evidence" value="ECO:0007669"/>
    <property type="project" value="UniProtKB-ARBA"/>
</dbReference>
<keyword evidence="3" id="KW-0645">Protease</keyword>
<keyword evidence="1" id="KW-0812">Transmembrane</keyword>
<dbReference type="EMBL" id="JAAMPU010000108">
    <property type="protein sequence ID" value="NMH29546.1"/>
    <property type="molecule type" value="Genomic_DNA"/>
</dbReference>
<proteinExistence type="predicted"/>
<evidence type="ECO:0000313" key="4">
    <source>
        <dbReference type="Proteomes" id="UP000712080"/>
    </source>
</evidence>
<feature type="transmembrane region" description="Helical" evidence="1">
    <location>
        <begin position="80"/>
        <end position="98"/>
    </location>
</feature>
<feature type="transmembrane region" description="Helical" evidence="1">
    <location>
        <begin position="215"/>
        <end position="235"/>
    </location>
</feature>
<protein>
    <submittedName>
        <fullName evidence="3">CPBP family intramembrane metalloprotease</fullName>
    </submittedName>
</protein>
<keyword evidence="3" id="KW-0482">Metalloprotease</keyword>
<accession>A0A972JHS7</accession>
<dbReference type="GO" id="GO:0080120">
    <property type="term" value="P:CAAX-box protein maturation"/>
    <property type="evidence" value="ECO:0007669"/>
    <property type="project" value="UniProtKB-ARBA"/>
</dbReference>
<feature type="transmembrane region" description="Helical" evidence="1">
    <location>
        <begin position="190"/>
        <end position="209"/>
    </location>
</feature>